<evidence type="ECO:0000313" key="3">
    <source>
        <dbReference type="Proteomes" id="UP000694567"/>
    </source>
</evidence>
<name>A0A8C0I7N6_BUBBB</name>
<dbReference type="Proteomes" id="UP000694567">
    <property type="component" value="Unplaced"/>
</dbReference>
<dbReference type="AlphaFoldDB" id="A0A8C0I7N6"/>
<feature type="region of interest" description="Disordered" evidence="1">
    <location>
        <begin position="1"/>
        <end position="30"/>
    </location>
</feature>
<evidence type="ECO:0000313" key="2">
    <source>
        <dbReference type="Ensembl" id="ENSBOBP00000001218.1"/>
    </source>
</evidence>
<feature type="region of interest" description="Disordered" evidence="1">
    <location>
        <begin position="116"/>
        <end position="136"/>
    </location>
</feature>
<proteinExistence type="predicted"/>
<evidence type="ECO:0000256" key="1">
    <source>
        <dbReference type="SAM" id="MobiDB-lite"/>
    </source>
</evidence>
<sequence length="136" mass="14488">RSCPQRGRTGTRSGGWDSARSPLLGGTARDLPLPPHPGLQLLDLLLAPFESNLFRFVQAHLQVLDSLLHVLLHPLQVRVSFHLLPQPDGLILGSGLCIQRGLHGVHGTLVVAPAGGMLHQPRPPRDTHSGAALSGP</sequence>
<protein>
    <submittedName>
        <fullName evidence="2">Uncharacterized protein</fullName>
    </submittedName>
</protein>
<dbReference type="Ensembl" id="ENSBOBT00000001245.1">
    <property type="protein sequence ID" value="ENSBOBP00000001218.1"/>
    <property type="gene ID" value="ENSBOBG00000000871.1"/>
</dbReference>
<accession>A0A8C0I7N6</accession>
<organism evidence="2 3">
    <name type="scientific">Bubo bubo</name>
    <name type="common">Eurasian eagle-owl</name>
    <name type="synonym">Strix bubo</name>
    <dbReference type="NCBI Taxonomy" id="30461"/>
    <lineage>
        <taxon>Eukaryota</taxon>
        <taxon>Metazoa</taxon>
        <taxon>Chordata</taxon>
        <taxon>Craniata</taxon>
        <taxon>Vertebrata</taxon>
        <taxon>Euteleostomi</taxon>
        <taxon>Archelosauria</taxon>
        <taxon>Archosauria</taxon>
        <taxon>Dinosauria</taxon>
        <taxon>Saurischia</taxon>
        <taxon>Theropoda</taxon>
        <taxon>Coelurosauria</taxon>
        <taxon>Aves</taxon>
        <taxon>Neognathae</taxon>
        <taxon>Neoaves</taxon>
        <taxon>Telluraves</taxon>
        <taxon>Strigiformes</taxon>
        <taxon>Strigidae</taxon>
        <taxon>Bubo</taxon>
    </lineage>
</organism>
<reference evidence="2" key="2">
    <citation type="submission" date="2025-09" db="UniProtKB">
        <authorList>
            <consortium name="Ensembl"/>
        </authorList>
    </citation>
    <scope>IDENTIFICATION</scope>
</reference>
<keyword evidence="3" id="KW-1185">Reference proteome</keyword>
<reference evidence="2" key="1">
    <citation type="submission" date="2025-08" db="UniProtKB">
        <authorList>
            <consortium name="Ensembl"/>
        </authorList>
    </citation>
    <scope>IDENTIFICATION</scope>
</reference>